<organism evidence="2 3">
    <name type="scientific">Abditibacterium utsteinense</name>
    <dbReference type="NCBI Taxonomy" id="1960156"/>
    <lineage>
        <taxon>Bacteria</taxon>
        <taxon>Pseudomonadati</taxon>
        <taxon>Abditibacteriota</taxon>
        <taxon>Abditibacteriia</taxon>
        <taxon>Abditibacteriales</taxon>
        <taxon>Abditibacteriaceae</taxon>
        <taxon>Abditibacterium</taxon>
    </lineage>
</organism>
<evidence type="ECO:0000313" key="2">
    <source>
        <dbReference type="EMBL" id="PQV65115.1"/>
    </source>
</evidence>
<protein>
    <recommendedName>
        <fullName evidence="4">Lipoprotein</fullName>
    </recommendedName>
</protein>
<name>A0A2S8SWD0_9BACT</name>
<dbReference type="PROSITE" id="PS51257">
    <property type="entry name" value="PROKAR_LIPOPROTEIN"/>
    <property type="match status" value="1"/>
</dbReference>
<gene>
    <name evidence="2" type="ORF">B1R32_102122</name>
</gene>
<keyword evidence="1" id="KW-0732">Signal</keyword>
<evidence type="ECO:0000313" key="3">
    <source>
        <dbReference type="Proteomes" id="UP000237684"/>
    </source>
</evidence>
<feature type="signal peptide" evidence="1">
    <location>
        <begin position="1"/>
        <end position="23"/>
    </location>
</feature>
<dbReference type="InParanoid" id="A0A2S8SWD0"/>
<dbReference type="EMBL" id="NIGF01000002">
    <property type="protein sequence ID" value="PQV65115.1"/>
    <property type="molecule type" value="Genomic_DNA"/>
</dbReference>
<dbReference type="Proteomes" id="UP000237684">
    <property type="component" value="Unassembled WGS sequence"/>
</dbReference>
<evidence type="ECO:0000256" key="1">
    <source>
        <dbReference type="SAM" id="SignalP"/>
    </source>
</evidence>
<reference evidence="2 3" key="1">
    <citation type="journal article" date="2018" name="Syst. Appl. Microbiol.">
        <title>Abditibacterium utsteinense sp. nov., the first cultivated member of candidate phylum FBP, isolated from ice-free Antarctic soil samples.</title>
        <authorList>
            <person name="Tahon G."/>
            <person name="Tytgat B."/>
            <person name="Lebbe L."/>
            <person name="Carlier A."/>
            <person name="Willems A."/>
        </authorList>
    </citation>
    <scope>NUCLEOTIDE SEQUENCE [LARGE SCALE GENOMIC DNA]</scope>
    <source>
        <strain evidence="2 3">LMG 29911</strain>
    </source>
</reference>
<feature type="chain" id="PRO_5015579181" description="Lipoprotein" evidence="1">
    <location>
        <begin position="24"/>
        <end position="277"/>
    </location>
</feature>
<accession>A0A2S8SWD0</accession>
<dbReference type="RefSeq" id="WP_105482431.1">
    <property type="nucleotide sequence ID" value="NZ_NIGF01000002.1"/>
</dbReference>
<dbReference type="AlphaFoldDB" id="A0A2S8SWD0"/>
<sequence>MQLYNRYSWAFCAIALASSGCSTPPPLAPAPAQPVAVATPVVQHLASSATPRAGSAQNPIVDGTPLSQHATTGGNAYAPMTAGPFDPNLKESVQETVETTFINPNNLPQIDPTSQKISKDAMGRTTLETIHRYSQTGKVVISNMRLTPIETATTLRMFGVIYLTNQSIYPATDLQIVFFETDLPSVVMSSKTLEADNPTRASPLAPGETRKVNINALCQLKRDGVIRNQRLGVEAQIAGPPGLSVADIEVRPVDFDAATGNQIGGGRNMFNGTGNPR</sequence>
<keyword evidence="3" id="KW-1185">Reference proteome</keyword>
<proteinExistence type="predicted"/>
<comment type="caution">
    <text evidence="2">The sequence shown here is derived from an EMBL/GenBank/DDBJ whole genome shotgun (WGS) entry which is preliminary data.</text>
</comment>
<evidence type="ECO:0008006" key="4">
    <source>
        <dbReference type="Google" id="ProtNLM"/>
    </source>
</evidence>